<accession>A0ACC0L6I1</accession>
<sequence length="864" mass="97386">MSPGNEKPGAVQAIRPDSDPRMVTGRPPWVVEGAQAGLEESERPRPRDVPRPRPRPAPGMLRRLLRLIGRCISRGEGDGEYPLEDEEVSSASWIGSFGKGGVRECLSSRCSGSRALPVKCKSTKNWQSVIQLNESVKANDSAVLVIGHIVWDLCFNGGMLKPSFCRGNLESKSKGREPCSGRGHERSQCCNSSNLEKLWEEFLNGQQDGLDSKIKVLLVQDTNFGIGGPLPRDGKAHGMSHANAQRRQWQHHMHIPQQSRHYGAVFRSSQKSTETVNSSFELDQGPSMGVSEGLLRTVPWVSRCQKVDGVKQKTDRPVVVFEILSLYIYEGKHMVVAVENGDEEAEGNVGAEFDRFCKRAGSTGSKHEESRFRHFHRNYIIPNLLCNLSAKGNDMNAKEIIVCVILIGNNLWLLYGKRGVHKDSKAQERLEEKEDDVDGCVKEFVKLFEELTGNKFDPWEREKLFQKKRCKFYPVDMDDGVDVRHGGLSFRQVGPAAVHCKLDPYVTSLMKVLYSQDTYRYAMMEMALDTPDLPLAMLTDVHLKRCEVFLLQFVETVRTMKEMGRKATAVWSDFSMKWFTLLQSTRPFIFHDYEDLAEHAAAVFESVRDMNVASHLIGDMSGPTLDDPLFDRYQKLGSLISPVDKQSEDYKMIVDYLERTYEPVKLGDISYRVSVENILAVESSACPSFEEIKKQPNKVLLWCGTRSSNMLRHLHKGLLPALCWLPVPGYMFGKAIVCSDAAAEAARYGFTSVERPEGFLVLAIASLGERVTEFNRTPEAEEAKTLEEKAAGVKGLGRKKTDESEHFVWRDDIKVPRGRLVPSAHEDSPLEYNEYAVYDPKQVSIRFLVAVRYTEQDVVFEDGR</sequence>
<reference evidence="1" key="1">
    <citation type="submission" date="2022-02" db="EMBL/GenBank/DDBJ databases">
        <title>Plant Genome Project.</title>
        <authorList>
            <person name="Zhang R.-G."/>
        </authorList>
    </citation>
    <scope>NUCLEOTIDE SEQUENCE</scope>
    <source>
        <strain evidence="1">AT1</strain>
    </source>
</reference>
<keyword evidence="2" id="KW-1185">Reference proteome</keyword>
<organism evidence="1 2">
    <name type="scientific">Rhododendron molle</name>
    <name type="common">Chinese azalea</name>
    <name type="synonym">Azalea mollis</name>
    <dbReference type="NCBI Taxonomy" id="49168"/>
    <lineage>
        <taxon>Eukaryota</taxon>
        <taxon>Viridiplantae</taxon>
        <taxon>Streptophyta</taxon>
        <taxon>Embryophyta</taxon>
        <taxon>Tracheophyta</taxon>
        <taxon>Spermatophyta</taxon>
        <taxon>Magnoliopsida</taxon>
        <taxon>eudicotyledons</taxon>
        <taxon>Gunneridae</taxon>
        <taxon>Pentapetalae</taxon>
        <taxon>asterids</taxon>
        <taxon>Ericales</taxon>
        <taxon>Ericaceae</taxon>
        <taxon>Ericoideae</taxon>
        <taxon>Rhodoreae</taxon>
        <taxon>Rhododendron</taxon>
    </lineage>
</organism>
<name>A0ACC0L6I1_RHOML</name>
<evidence type="ECO:0000313" key="1">
    <source>
        <dbReference type="EMBL" id="KAI8524321.1"/>
    </source>
</evidence>
<dbReference type="Proteomes" id="UP001062846">
    <property type="component" value="Chromosome 13"/>
</dbReference>
<gene>
    <name evidence="1" type="ORF">RHMOL_Rhmol13G0141400</name>
</gene>
<evidence type="ECO:0000313" key="2">
    <source>
        <dbReference type="Proteomes" id="UP001062846"/>
    </source>
</evidence>
<protein>
    <submittedName>
        <fullName evidence="1">Uncharacterized protein</fullName>
    </submittedName>
</protein>
<comment type="caution">
    <text evidence="1">The sequence shown here is derived from an EMBL/GenBank/DDBJ whole genome shotgun (WGS) entry which is preliminary data.</text>
</comment>
<proteinExistence type="predicted"/>
<dbReference type="EMBL" id="CM046400">
    <property type="protein sequence ID" value="KAI8524321.1"/>
    <property type="molecule type" value="Genomic_DNA"/>
</dbReference>